<feature type="region of interest" description="Disordered" evidence="1">
    <location>
        <begin position="127"/>
        <end position="162"/>
    </location>
</feature>
<evidence type="ECO:0000256" key="2">
    <source>
        <dbReference type="SAM" id="SignalP"/>
    </source>
</evidence>
<feature type="domain" description="J" evidence="3">
    <location>
        <begin position="59"/>
        <end position="127"/>
    </location>
</feature>
<dbReference type="OrthoDB" id="445556at2759"/>
<feature type="compositionally biased region" description="Polar residues" evidence="1">
    <location>
        <begin position="132"/>
        <end position="142"/>
    </location>
</feature>
<dbReference type="CDD" id="cd06257">
    <property type="entry name" value="DnaJ"/>
    <property type="match status" value="1"/>
</dbReference>
<evidence type="ECO:0000259" key="3">
    <source>
        <dbReference type="PROSITE" id="PS50076"/>
    </source>
</evidence>
<evidence type="ECO:0000313" key="4">
    <source>
        <dbReference type="EMBL" id="RCI12962.1"/>
    </source>
</evidence>
<gene>
    <name evidence="4" type="ORF">L249_0038</name>
</gene>
<feature type="chain" id="PRO_5016586623" description="J domain-containing protein" evidence="2">
    <location>
        <begin position="19"/>
        <end position="324"/>
    </location>
</feature>
<name>A0A367LFD9_9HYPO</name>
<dbReference type="EMBL" id="LKCN02000007">
    <property type="protein sequence ID" value="RCI12962.1"/>
    <property type="molecule type" value="Genomic_DNA"/>
</dbReference>
<feature type="region of interest" description="Disordered" evidence="1">
    <location>
        <begin position="32"/>
        <end position="58"/>
    </location>
</feature>
<keyword evidence="2" id="KW-0732">Signal</keyword>
<dbReference type="InterPro" id="IPR001623">
    <property type="entry name" value="DnaJ_domain"/>
</dbReference>
<dbReference type="Gene3D" id="1.10.287.110">
    <property type="entry name" value="DnaJ domain"/>
    <property type="match status" value="1"/>
</dbReference>
<dbReference type="SUPFAM" id="SSF46565">
    <property type="entry name" value="Chaperone J-domain"/>
    <property type="match status" value="1"/>
</dbReference>
<dbReference type="InterPro" id="IPR050817">
    <property type="entry name" value="DjlA_DnaK_co-chaperone"/>
</dbReference>
<evidence type="ECO:0000256" key="1">
    <source>
        <dbReference type="SAM" id="MobiDB-lite"/>
    </source>
</evidence>
<dbReference type="InterPro" id="IPR036869">
    <property type="entry name" value="J_dom_sf"/>
</dbReference>
<dbReference type="PANTHER" id="PTHR24074">
    <property type="entry name" value="CO-CHAPERONE PROTEIN DJLA"/>
    <property type="match status" value="1"/>
</dbReference>
<protein>
    <recommendedName>
        <fullName evidence="3">J domain-containing protein</fullName>
    </recommendedName>
</protein>
<feature type="signal peptide" evidence="2">
    <location>
        <begin position="1"/>
        <end position="18"/>
    </location>
</feature>
<keyword evidence="5" id="KW-1185">Reference proteome</keyword>
<dbReference type="STRING" id="1330021.A0A367LFD9"/>
<accession>A0A367LFD9</accession>
<reference evidence="4 5" key="1">
    <citation type="journal article" date="2015" name="BMC Genomics">
        <title>Insights from the genome of Ophiocordyceps polyrhachis-furcata to pathogenicity and host specificity in insect fungi.</title>
        <authorList>
            <person name="Wichadakul D."/>
            <person name="Kobmoo N."/>
            <person name="Ingsriswang S."/>
            <person name="Tangphatsornruang S."/>
            <person name="Chantasingh D."/>
            <person name="Luangsa-ard J.J."/>
            <person name="Eurwilaichitr L."/>
        </authorList>
    </citation>
    <scope>NUCLEOTIDE SEQUENCE [LARGE SCALE GENOMIC DNA]</scope>
    <source>
        <strain evidence="4 5">BCC 54312</strain>
    </source>
</reference>
<organism evidence="4 5">
    <name type="scientific">Ophiocordyceps polyrhachis-furcata BCC 54312</name>
    <dbReference type="NCBI Taxonomy" id="1330021"/>
    <lineage>
        <taxon>Eukaryota</taxon>
        <taxon>Fungi</taxon>
        <taxon>Dikarya</taxon>
        <taxon>Ascomycota</taxon>
        <taxon>Pezizomycotina</taxon>
        <taxon>Sordariomycetes</taxon>
        <taxon>Hypocreomycetidae</taxon>
        <taxon>Hypocreales</taxon>
        <taxon>Ophiocordycipitaceae</taxon>
        <taxon>Ophiocordyceps</taxon>
    </lineage>
</organism>
<dbReference type="Proteomes" id="UP000253664">
    <property type="component" value="Unassembled WGS sequence"/>
</dbReference>
<evidence type="ECO:0000313" key="5">
    <source>
        <dbReference type="Proteomes" id="UP000253664"/>
    </source>
</evidence>
<proteinExistence type="predicted"/>
<comment type="caution">
    <text evidence="4">The sequence shown here is derived from an EMBL/GenBank/DDBJ whole genome shotgun (WGS) entry which is preliminary data.</text>
</comment>
<dbReference type="SMART" id="SM00271">
    <property type="entry name" value="DnaJ"/>
    <property type="match status" value="1"/>
</dbReference>
<dbReference type="Pfam" id="PF00226">
    <property type="entry name" value="DnaJ"/>
    <property type="match status" value="1"/>
</dbReference>
<feature type="compositionally biased region" description="Low complexity" evidence="1">
    <location>
        <begin position="37"/>
        <end position="51"/>
    </location>
</feature>
<dbReference type="PROSITE" id="PS50076">
    <property type="entry name" value="DNAJ_2"/>
    <property type="match status" value="1"/>
</dbReference>
<dbReference type="AlphaFoldDB" id="A0A367LFD9"/>
<sequence length="324" mass="36145">MSNVMRSAALWLALGSRSQLLLTPVRPSLSASRRRPVTSASASTTSSEASTWPRGPNPSPYEVLGVSRSAPYSKVRFYQLVKLYHPDSSQPSSALPPSVRLDRYRLVIAANDLLSDPAKRRLYDTHGIGWAPSSQTRSQPSDSPHGREHNSTWRNRPGSAANNASWEDWEAWHEARRRQKQQSSNPNATMGIIGTELEFGFVLLSLVCIFAVFDFFRTGKSSGALADRAQKQTAAIKEDVRRSTEATAERTMAESVDHFLKYRQNDWHLPGADLKSASIHFWAGRLPQGLTMTGPHTVMAMICPYDHLLASKLLWLKTLTRDIM</sequence>